<gene>
    <name evidence="2" type="ORF">Pmani_013287</name>
</gene>
<organism evidence="2 3">
    <name type="scientific">Petrolisthes manimaculis</name>
    <dbReference type="NCBI Taxonomy" id="1843537"/>
    <lineage>
        <taxon>Eukaryota</taxon>
        <taxon>Metazoa</taxon>
        <taxon>Ecdysozoa</taxon>
        <taxon>Arthropoda</taxon>
        <taxon>Crustacea</taxon>
        <taxon>Multicrustacea</taxon>
        <taxon>Malacostraca</taxon>
        <taxon>Eumalacostraca</taxon>
        <taxon>Eucarida</taxon>
        <taxon>Decapoda</taxon>
        <taxon>Pleocyemata</taxon>
        <taxon>Anomura</taxon>
        <taxon>Galatheoidea</taxon>
        <taxon>Porcellanidae</taxon>
        <taxon>Petrolisthes</taxon>
    </lineage>
</organism>
<keyword evidence="3" id="KW-1185">Reference proteome</keyword>
<comment type="caution">
    <text evidence="2">The sequence shown here is derived from an EMBL/GenBank/DDBJ whole genome shotgun (WGS) entry which is preliminary data.</text>
</comment>
<evidence type="ECO:0000313" key="2">
    <source>
        <dbReference type="EMBL" id="KAK4315500.1"/>
    </source>
</evidence>
<evidence type="ECO:0000313" key="3">
    <source>
        <dbReference type="Proteomes" id="UP001292094"/>
    </source>
</evidence>
<proteinExistence type="predicted"/>
<accession>A0AAE1UDT2</accession>
<dbReference type="Proteomes" id="UP001292094">
    <property type="component" value="Unassembled WGS sequence"/>
</dbReference>
<name>A0AAE1UDT2_9EUCA</name>
<dbReference type="EMBL" id="JAWZYT010001113">
    <property type="protein sequence ID" value="KAK4315500.1"/>
    <property type="molecule type" value="Genomic_DNA"/>
</dbReference>
<sequence length="106" mass="11639">MARFQTHHSNIPDFNPSLPCPVLPFPSPTPLDYMPHPLTHSSRSNQVSCPTAASLNSTSPPDSLPYHPFTSHLYHVVSSFLHSYPSQSIPSFRSTALSIHSDVSSL</sequence>
<feature type="region of interest" description="Disordered" evidence="1">
    <location>
        <begin position="34"/>
        <end position="60"/>
    </location>
</feature>
<feature type="compositionally biased region" description="Polar residues" evidence="1">
    <location>
        <begin position="39"/>
        <end position="60"/>
    </location>
</feature>
<protein>
    <submittedName>
        <fullName evidence="2">Uncharacterized protein</fullName>
    </submittedName>
</protein>
<reference evidence="2" key="1">
    <citation type="submission" date="2023-11" db="EMBL/GenBank/DDBJ databases">
        <title>Genome assemblies of two species of porcelain crab, Petrolisthes cinctipes and Petrolisthes manimaculis (Anomura: Porcellanidae).</title>
        <authorList>
            <person name="Angst P."/>
        </authorList>
    </citation>
    <scope>NUCLEOTIDE SEQUENCE</scope>
    <source>
        <strain evidence="2">PB745_02</strain>
        <tissue evidence="2">Gill</tissue>
    </source>
</reference>
<dbReference type="AlphaFoldDB" id="A0AAE1UDT2"/>
<evidence type="ECO:0000256" key="1">
    <source>
        <dbReference type="SAM" id="MobiDB-lite"/>
    </source>
</evidence>